<dbReference type="CTD" id="20324980"/>
<keyword evidence="3" id="KW-1185">Reference proteome</keyword>
<evidence type="ECO:0000256" key="1">
    <source>
        <dbReference type="SAM" id="MobiDB-lite"/>
    </source>
</evidence>
<feature type="region of interest" description="Disordered" evidence="1">
    <location>
        <begin position="1"/>
        <end position="29"/>
    </location>
</feature>
<evidence type="ECO:0000313" key="2">
    <source>
        <dbReference type="EMBL" id="KER20698.1"/>
    </source>
</evidence>
<feature type="compositionally biased region" description="Basic and acidic residues" evidence="1">
    <location>
        <begin position="1"/>
        <end position="23"/>
    </location>
</feature>
<dbReference type="RefSeq" id="XP_009175552.1">
    <property type="nucleotide sequence ID" value="XM_009177288.1"/>
</dbReference>
<dbReference type="AlphaFoldDB" id="A0A074Z177"/>
<dbReference type="EMBL" id="KL597029">
    <property type="protein sequence ID" value="KER20698.1"/>
    <property type="molecule type" value="Genomic_DNA"/>
</dbReference>
<organism evidence="2 3">
    <name type="scientific">Opisthorchis viverrini</name>
    <name type="common">Southeast Asian liver fluke</name>
    <dbReference type="NCBI Taxonomy" id="6198"/>
    <lineage>
        <taxon>Eukaryota</taxon>
        <taxon>Metazoa</taxon>
        <taxon>Spiralia</taxon>
        <taxon>Lophotrochozoa</taxon>
        <taxon>Platyhelminthes</taxon>
        <taxon>Trematoda</taxon>
        <taxon>Digenea</taxon>
        <taxon>Opisthorchiida</taxon>
        <taxon>Opisthorchiata</taxon>
        <taxon>Opisthorchiidae</taxon>
        <taxon>Opisthorchis</taxon>
    </lineage>
</organism>
<gene>
    <name evidence="2" type="ORF">T265_10812</name>
</gene>
<reference evidence="2 3" key="1">
    <citation type="submission" date="2013-11" db="EMBL/GenBank/DDBJ databases">
        <title>Opisthorchis viverrini - life in the bile duct.</title>
        <authorList>
            <person name="Young N.D."/>
            <person name="Nagarajan N."/>
            <person name="Lin S.J."/>
            <person name="Korhonen P.K."/>
            <person name="Jex A.R."/>
            <person name="Hall R.S."/>
            <person name="Safavi-Hemami H."/>
            <person name="Kaewkong W."/>
            <person name="Bertrand D."/>
            <person name="Gao S."/>
            <person name="Seet Q."/>
            <person name="Wongkham S."/>
            <person name="Teh B.T."/>
            <person name="Wongkham C."/>
            <person name="Intapan P.M."/>
            <person name="Maleewong W."/>
            <person name="Yang X."/>
            <person name="Hu M."/>
            <person name="Wang Z."/>
            <person name="Hofmann A."/>
            <person name="Sternberg P.W."/>
            <person name="Tan P."/>
            <person name="Wang J."/>
            <person name="Gasser R.B."/>
        </authorList>
    </citation>
    <scope>NUCLEOTIDE SEQUENCE [LARGE SCALE GENOMIC DNA]</scope>
</reference>
<dbReference type="KEGG" id="ovi:T265_10812"/>
<protein>
    <submittedName>
        <fullName evidence="2">Uncharacterized protein</fullName>
    </submittedName>
</protein>
<name>A0A074Z177_OPIVI</name>
<accession>A0A074Z177</accession>
<sequence length="133" mass="14968">MRMSEDHSLEAQKLDRKSPRGETRNGLLLGPRAANPKITAKLMAVIGHCSLESRRYHRSCSDLQLLILTVAESSITEGSDTQLETAKHTSQLLWYGVFTQVRKDDNFIHIGANQMFWESIILVYPKLRGAGNT</sequence>
<evidence type="ECO:0000313" key="3">
    <source>
        <dbReference type="Proteomes" id="UP000054324"/>
    </source>
</evidence>
<dbReference type="Proteomes" id="UP000054324">
    <property type="component" value="Unassembled WGS sequence"/>
</dbReference>
<proteinExistence type="predicted"/>
<dbReference type="GeneID" id="20324980"/>